<dbReference type="PANTHER" id="PTHR15854:SF4">
    <property type="entry name" value="PEROXYNITRITE ISOMERASE THAP4"/>
    <property type="match status" value="1"/>
</dbReference>
<evidence type="ECO:0000313" key="4">
    <source>
        <dbReference type="Proteomes" id="UP001153709"/>
    </source>
</evidence>
<dbReference type="Proteomes" id="UP001153709">
    <property type="component" value="Chromosome 6"/>
</dbReference>
<dbReference type="EMBL" id="OU898281">
    <property type="protein sequence ID" value="CAG9836337.1"/>
    <property type="molecule type" value="Genomic_DNA"/>
</dbReference>
<dbReference type="PANTHER" id="PTHR15854">
    <property type="entry name" value="THAP4 PROTEIN"/>
    <property type="match status" value="1"/>
</dbReference>
<sequence>MKPTKMHDLVKPLCWLLGKWRSLNIKLNRKLHLPYYCPQFNEDKPDTYSELLTFSECGIPSVKYEATTWNSKNLFPHKLEVGHFMVHPDKKHISLLAAHNNGMAAVEQGSIKTNCLELCTLNVANADIMHKPMLAYSRSYSINNQGQLVYKLKMRTKDECELKEYVRVMYEKI</sequence>
<dbReference type="InterPro" id="IPR012674">
    <property type="entry name" value="Calycin"/>
</dbReference>
<protein>
    <recommendedName>
        <fullName evidence="2">THAP4-like heme-binding domain-containing protein</fullName>
    </recommendedName>
</protein>
<dbReference type="OrthoDB" id="58529at2759"/>
<comment type="catalytic activity">
    <reaction evidence="1">
        <text>peroxynitrite = nitrate</text>
        <dbReference type="Rhea" id="RHEA:63116"/>
        <dbReference type="ChEBI" id="CHEBI:17632"/>
        <dbReference type="ChEBI" id="CHEBI:25941"/>
    </reaction>
    <physiologicalReaction direction="left-to-right" evidence="1">
        <dbReference type="Rhea" id="RHEA:63117"/>
    </physiologicalReaction>
</comment>
<dbReference type="SUPFAM" id="SSF50814">
    <property type="entry name" value="Lipocalins"/>
    <property type="match status" value="1"/>
</dbReference>
<evidence type="ECO:0000256" key="1">
    <source>
        <dbReference type="ARBA" id="ARBA00036993"/>
    </source>
</evidence>
<dbReference type="InterPro" id="IPR014878">
    <property type="entry name" value="THAP4-like_heme-bd"/>
</dbReference>
<dbReference type="InterPro" id="IPR045165">
    <property type="entry name" value="Nitrobindin"/>
</dbReference>
<keyword evidence="4" id="KW-1185">Reference proteome</keyword>
<feature type="domain" description="THAP4-like heme-binding" evidence="2">
    <location>
        <begin position="10"/>
        <end position="172"/>
    </location>
</feature>
<reference evidence="3" key="1">
    <citation type="submission" date="2022-01" db="EMBL/GenBank/DDBJ databases">
        <authorList>
            <person name="King R."/>
        </authorList>
    </citation>
    <scope>NUCLEOTIDE SEQUENCE</scope>
</reference>
<gene>
    <name evidence="3" type="ORF">DIABBA_LOCUS9430</name>
</gene>
<evidence type="ECO:0000313" key="3">
    <source>
        <dbReference type="EMBL" id="CAG9836337.1"/>
    </source>
</evidence>
<accession>A0A9N9XHB9</accession>
<dbReference type="Pfam" id="PF08768">
    <property type="entry name" value="THAP4_heme-bd"/>
    <property type="match status" value="1"/>
</dbReference>
<name>A0A9N9XHB9_DIABA</name>
<evidence type="ECO:0000259" key="2">
    <source>
        <dbReference type="Pfam" id="PF08768"/>
    </source>
</evidence>
<organism evidence="3 4">
    <name type="scientific">Diabrotica balteata</name>
    <name type="common">Banded cucumber beetle</name>
    <dbReference type="NCBI Taxonomy" id="107213"/>
    <lineage>
        <taxon>Eukaryota</taxon>
        <taxon>Metazoa</taxon>
        <taxon>Ecdysozoa</taxon>
        <taxon>Arthropoda</taxon>
        <taxon>Hexapoda</taxon>
        <taxon>Insecta</taxon>
        <taxon>Pterygota</taxon>
        <taxon>Neoptera</taxon>
        <taxon>Endopterygota</taxon>
        <taxon>Coleoptera</taxon>
        <taxon>Polyphaga</taxon>
        <taxon>Cucujiformia</taxon>
        <taxon>Chrysomeloidea</taxon>
        <taxon>Chrysomelidae</taxon>
        <taxon>Galerucinae</taxon>
        <taxon>Diabroticina</taxon>
        <taxon>Diabroticites</taxon>
        <taxon>Diabrotica</taxon>
    </lineage>
</organism>
<proteinExistence type="predicted"/>
<dbReference type="AlphaFoldDB" id="A0A9N9XHB9"/>
<dbReference type="Gene3D" id="2.40.128.20">
    <property type="match status" value="1"/>
</dbReference>